<accession>A0A382L428</accession>
<reference evidence="2" key="1">
    <citation type="submission" date="2018-05" db="EMBL/GenBank/DDBJ databases">
        <authorList>
            <person name="Lanie J.A."/>
            <person name="Ng W.-L."/>
            <person name="Kazmierczak K.M."/>
            <person name="Andrzejewski T.M."/>
            <person name="Davidsen T.M."/>
            <person name="Wayne K.J."/>
            <person name="Tettelin H."/>
            <person name="Glass J.I."/>
            <person name="Rusch D."/>
            <person name="Podicherti R."/>
            <person name="Tsui H.-C.T."/>
            <person name="Winkler M.E."/>
        </authorList>
    </citation>
    <scope>NUCLEOTIDE SEQUENCE</scope>
</reference>
<evidence type="ECO:0008006" key="3">
    <source>
        <dbReference type="Google" id="ProtNLM"/>
    </source>
</evidence>
<name>A0A382L428_9ZZZZ</name>
<dbReference type="PANTHER" id="PTHR36443">
    <property type="entry name" value="BSR5223 PROTEIN"/>
    <property type="match status" value="1"/>
</dbReference>
<evidence type="ECO:0000256" key="1">
    <source>
        <dbReference type="SAM" id="Phobius"/>
    </source>
</evidence>
<gene>
    <name evidence="2" type="ORF">METZ01_LOCUS284284</name>
</gene>
<keyword evidence="1" id="KW-0472">Membrane</keyword>
<dbReference type="AlphaFoldDB" id="A0A382L428"/>
<sequence>MIEMGKSLIFLGAGLLLIGIIITYFGDSFRWVGNLPLVIRVERDNFKFYFPIGTMIVLSILLSILVRLFH</sequence>
<proteinExistence type="predicted"/>
<keyword evidence="1" id="KW-0812">Transmembrane</keyword>
<dbReference type="InterPro" id="IPR021320">
    <property type="entry name" value="DUF2905"/>
</dbReference>
<feature type="transmembrane region" description="Helical" evidence="1">
    <location>
        <begin position="46"/>
        <end position="69"/>
    </location>
</feature>
<organism evidence="2">
    <name type="scientific">marine metagenome</name>
    <dbReference type="NCBI Taxonomy" id="408172"/>
    <lineage>
        <taxon>unclassified sequences</taxon>
        <taxon>metagenomes</taxon>
        <taxon>ecological metagenomes</taxon>
    </lineage>
</organism>
<dbReference type="EMBL" id="UINC01084617">
    <property type="protein sequence ID" value="SVC31430.1"/>
    <property type="molecule type" value="Genomic_DNA"/>
</dbReference>
<dbReference type="Pfam" id="PF11146">
    <property type="entry name" value="DUF2905"/>
    <property type="match status" value="1"/>
</dbReference>
<keyword evidence="1" id="KW-1133">Transmembrane helix</keyword>
<evidence type="ECO:0000313" key="2">
    <source>
        <dbReference type="EMBL" id="SVC31430.1"/>
    </source>
</evidence>
<protein>
    <recommendedName>
        <fullName evidence="3">DUF2905 domain-containing protein</fullName>
    </recommendedName>
</protein>
<feature type="transmembrane region" description="Helical" evidence="1">
    <location>
        <begin position="7"/>
        <end position="26"/>
    </location>
</feature>
<dbReference type="PANTHER" id="PTHR36443:SF1">
    <property type="entry name" value="BSR5223 PROTEIN"/>
    <property type="match status" value="1"/>
</dbReference>